<protein>
    <submittedName>
        <fullName evidence="1">Uncharacterized protein</fullName>
    </submittedName>
</protein>
<gene>
    <name evidence="1" type="ORF">QR680_007407</name>
</gene>
<name>A0AA39M6C8_9BILA</name>
<evidence type="ECO:0000313" key="2">
    <source>
        <dbReference type="Proteomes" id="UP001175271"/>
    </source>
</evidence>
<proteinExistence type="predicted"/>
<sequence>MEYFCHATPAGTPCSYHFLSDPSTSACWNGPLGPSSSAFGQNGGKKTIMFAYTSEEIWQILQDDRQELMSCKDLTENLCMCTYKLRSEYDTTYRRGSLKVAIYTISQARLQLYE</sequence>
<comment type="caution">
    <text evidence="1">The sequence shown here is derived from an EMBL/GenBank/DDBJ whole genome shotgun (WGS) entry which is preliminary data.</text>
</comment>
<dbReference type="Proteomes" id="UP001175271">
    <property type="component" value="Unassembled WGS sequence"/>
</dbReference>
<dbReference type="AlphaFoldDB" id="A0AA39M6C8"/>
<keyword evidence="2" id="KW-1185">Reference proteome</keyword>
<dbReference type="EMBL" id="JAUCMV010000001">
    <property type="protein sequence ID" value="KAK0422165.1"/>
    <property type="molecule type" value="Genomic_DNA"/>
</dbReference>
<accession>A0AA39M6C8</accession>
<reference evidence="1" key="1">
    <citation type="submission" date="2023-06" db="EMBL/GenBank/DDBJ databases">
        <title>Genomic analysis of the entomopathogenic nematode Steinernema hermaphroditum.</title>
        <authorList>
            <person name="Schwarz E.M."/>
            <person name="Heppert J.K."/>
            <person name="Baniya A."/>
            <person name="Schwartz H.T."/>
            <person name="Tan C.-H."/>
            <person name="Antoshechkin I."/>
            <person name="Sternberg P.W."/>
            <person name="Goodrich-Blair H."/>
            <person name="Dillman A.R."/>
        </authorList>
    </citation>
    <scope>NUCLEOTIDE SEQUENCE</scope>
    <source>
        <strain evidence="1">PS9179</strain>
        <tissue evidence="1">Whole animal</tissue>
    </source>
</reference>
<organism evidence="1 2">
    <name type="scientific">Steinernema hermaphroditum</name>
    <dbReference type="NCBI Taxonomy" id="289476"/>
    <lineage>
        <taxon>Eukaryota</taxon>
        <taxon>Metazoa</taxon>
        <taxon>Ecdysozoa</taxon>
        <taxon>Nematoda</taxon>
        <taxon>Chromadorea</taxon>
        <taxon>Rhabditida</taxon>
        <taxon>Tylenchina</taxon>
        <taxon>Panagrolaimomorpha</taxon>
        <taxon>Strongyloidoidea</taxon>
        <taxon>Steinernematidae</taxon>
        <taxon>Steinernema</taxon>
    </lineage>
</organism>
<evidence type="ECO:0000313" key="1">
    <source>
        <dbReference type="EMBL" id="KAK0422165.1"/>
    </source>
</evidence>